<sequence length="136" mass="15151">MSWQLPLVITETLVNAMANRKYCTTYNMKASKTAFSWSLHGKPFQRKRVEMPAWNLFRLMGLTNSDETHGDDMAGNVDFIQQEKSQDNYEGLNLVQPGSFCASPTSSFTEEPGYFPAASGVADRLVSHPIRPQASG</sequence>
<accession>A0AAV4DU38</accession>
<evidence type="ECO:0000313" key="2">
    <source>
        <dbReference type="Proteomes" id="UP000735302"/>
    </source>
</evidence>
<protein>
    <submittedName>
        <fullName evidence="1">Uncharacterized protein</fullName>
    </submittedName>
</protein>
<organism evidence="1 2">
    <name type="scientific">Plakobranchus ocellatus</name>
    <dbReference type="NCBI Taxonomy" id="259542"/>
    <lineage>
        <taxon>Eukaryota</taxon>
        <taxon>Metazoa</taxon>
        <taxon>Spiralia</taxon>
        <taxon>Lophotrochozoa</taxon>
        <taxon>Mollusca</taxon>
        <taxon>Gastropoda</taxon>
        <taxon>Heterobranchia</taxon>
        <taxon>Euthyneura</taxon>
        <taxon>Panpulmonata</taxon>
        <taxon>Sacoglossa</taxon>
        <taxon>Placobranchoidea</taxon>
        <taxon>Plakobranchidae</taxon>
        <taxon>Plakobranchus</taxon>
    </lineage>
</organism>
<evidence type="ECO:0000313" key="1">
    <source>
        <dbReference type="EMBL" id="GFO47739.1"/>
    </source>
</evidence>
<keyword evidence="2" id="KW-1185">Reference proteome</keyword>
<dbReference type="Proteomes" id="UP000735302">
    <property type="component" value="Unassembled WGS sequence"/>
</dbReference>
<name>A0AAV4DU38_9GAST</name>
<dbReference type="AlphaFoldDB" id="A0AAV4DU38"/>
<proteinExistence type="predicted"/>
<dbReference type="EMBL" id="BLXT01008342">
    <property type="protein sequence ID" value="GFO47739.1"/>
    <property type="molecule type" value="Genomic_DNA"/>
</dbReference>
<gene>
    <name evidence="1" type="ORF">PoB_007424400</name>
</gene>
<comment type="caution">
    <text evidence="1">The sequence shown here is derived from an EMBL/GenBank/DDBJ whole genome shotgun (WGS) entry which is preliminary data.</text>
</comment>
<reference evidence="1 2" key="1">
    <citation type="journal article" date="2021" name="Elife">
        <title>Chloroplast acquisition without the gene transfer in kleptoplastic sea slugs, Plakobranchus ocellatus.</title>
        <authorList>
            <person name="Maeda T."/>
            <person name="Takahashi S."/>
            <person name="Yoshida T."/>
            <person name="Shimamura S."/>
            <person name="Takaki Y."/>
            <person name="Nagai Y."/>
            <person name="Toyoda A."/>
            <person name="Suzuki Y."/>
            <person name="Arimoto A."/>
            <person name="Ishii H."/>
            <person name="Satoh N."/>
            <person name="Nishiyama T."/>
            <person name="Hasebe M."/>
            <person name="Maruyama T."/>
            <person name="Minagawa J."/>
            <person name="Obokata J."/>
            <person name="Shigenobu S."/>
        </authorList>
    </citation>
    <scope>NUCLEOTIDE SEQUENCE [LARGE SCALE GENOMIC DNA]</scope>
</reference>